<organism evidence="2">
    <name type="scientific">Myoviridae sp. ctRTx89</name>
    <dbReference type="NCBI Taxonomy" id="2826652"/>
    <lineage>
        <taxon>Viruses</taxon>
        <taxon>Duplodnaviria</taxon>
        <taxon>Heunggongvirae</taxon>
        <taxon>Uroviricota</taxon>
        <taxon>Caudoviricetes</taxon>
    </lineage>
</organism>
<accession>A0A8S5QTB2</accession>
<evidence type="ECO:0000313" key="2">
    <source>
        <dbReference type="EMBL" id="DAE21900.1"/>
    </source>
</evidence>
<dbReference type="EMBL" id="BK015720">
    <property type="protein sequence ID" value="DAE21900.1"/>
    <property type="molecule type" value="Genomic_DNA"/>
</dbReference>
<evidence type="ECO:0000256" key="1">
    <source>
        <dbReference type="SAM" id="MobiDB-lite"/>
    </source>
</evidence>
<sequence length="29" mass="3337">MVRKRPGSRGTHHHDARAAISARLLETRR</sequence>
<feature type="compositionally biased region" description="Basic residues" evidence="1">
    <location>
        <begin position="1"/>
        <end position="15"/>
    </location>
</feature>
<reference evidence="2" key="1">
    <citation type="journal article" date="2021" name="Proc. Natl. Acad. Sci. U.S.A.">
        <title>A Catalog of Tens of Thousands of Viruses from Human Metagenomes Reveals Hidden Associations with Chronic Diseases.</title>
        <authorList>
            <person name="Tisza M.J."/>
            <person name="Buck C.B."/>
        </authorList>
    </citation>
    <scope>NUCLEOTIDE SEQUENCE</scope>
    <source>
        <strain evidence="2">CtRTx89</strain>
    </source>
</reference>
<proteinExistence type="predicted"/>
<protein>
    <submittedName>
        <fullName evidence="2">Uncharacterized protein</fullName>
    </submittedName>
</protein>
<feature type="region of interest" description="Disordered" evidence="1">
    <location>
        <begin position="1"/>
        <end position="29"/>
    </location>
</feature>
<name>A0A8S5QTB2_9CAUD</name>